<feature type="domain" description="DNA polymerase III beta sliding clamp N-terminal" evidence="10">
    <location>
        <begin position="1"/>
        <end position="118"/>
    </location>
</feature>
<gene>
    <name evidence="13" type="ORF">AEAE_1249</name>
</gene>
<comment type="function">
    <text evidence="9">Confers DNA tethering and processivity to DNA polymerases and other proteins. Acts as a clamp, forming a ring around DNA (a reaction catalyzed by the clamp-loading complex) which diffuses in an ATP-independent manner freely and bidirectionally along dsDNA. Initially characterized for its ability to contact the catalytic subunit of DNA polymerase III (Pol III), a complex, multichain enzyme responsible for most of the replicative synthesis in bacteria; Pol III exhibits 3'-5' exonuclease proofreading activity. The beta chain is required for initiation of replication as well as for processivity of DNA replication.</text>
</comment>
<accession>A0A261F7L3</accession>
<dbReference type="OrthoDB" id="468978at2"/>
<keyword evidence="4 9" id="KW-0808">Transferase</keyword>
<name>A0A261F7L3_9BIFI</name>
<dbReference type="GO" id="GO:0008408">
    <property type="term" value="F:3'-5' exonuclease activity"/>
    <property type="evidence" value="ECO:0007669"/>
    <property type="project" value="InterPro"/>
</dbReference>
<sequence>MKIEVNSSDFAEAVSWAAQIIPSRPTTPILAGIKIEASEGQLQLSTFDYDQSARLVIAAQVDEPGIVIVHGKLLSDIARNLPGENASLETSGTRLHITSGKSSFQLQLMPQEDYPQLPSVPTTIGRVDGKTFIDAINQANVSIARDQNRPVLTGIHIQINGETVTLSSTDRFRLSRTTFTWSPASSDVQADVIVRGEILRAVVRSVDAAQNVTLGMDEGGKLISFDNAGKVMTVQLTEGQFPAVDRLFADEYPIEAVLDRRELMSAISRAALVTEHNAAIRLEFENNQVSISAGTADESQAHESLNCNLTGEPITVAFNPTYLKDGLSVIPEPYVRIRMQTSVKAVEFNGQQEMDDDTASLAFRYLLVPMRF</sequence>
<comment type="subcellular location">
    <subcellularLocation>
        <location evidence="1 9">Cytoplasm</location>
    </subcellularLocation>
</comment>
<evidence type="ECO:0000313" key="14">
    <source>
        <dbReference type="Proteomes" id="UP000228976"/>
    </source>
</evidence>
<reference evidence="13 14" key="1">
    <citation type="journal article" date="2017" name="BMC Genomics">
        <title>Comparative genomic and phylogenomic analyses of the Bifidobacteriaceae family.</title>
        <authorList>
            <person name="Lugli G.A."/>
            <person name="Milani C."/>
            <person name="Turroni F."/>
            <person name="Duranti S."/>
            <person name="Mancabelli L."/>
            <person name="Mangifesta M."/>
            <person name="Ferrario C."/>
            <person name="Modesto M."/>
            <person name="Mattarelli P."/>
            <person name="Jiri K."/>
            <person name="van Sinderen D."/>
            <person name="Ventura M."/>
        </authorList>
    </citation>
    <scope>NUCLEOTIDE SEQUENCE [LARGE SCALE GENOMIC DNA]</scope>
    <source>
        <strain evidence="13 14">LMG 21773</strain>
    </source>
</reference>
<comment type="subunit">
    <text evidence="9">Forms a ring-shaped head-to-tail homodimer around DNA.</text>
</comment>
<evidence type="ECO:0000256" key="4">
    <source>
        <dbReference type="ARBA" id="ARBA00022679"/>
    </source>
</evidence>
<evidence type="ECO:0000256" key="1">
    <source>
        <dbReference type="ARBA" id="ARBA00004496"/>
    </source>
</evidence>
<dbReference type="SMART" id="SM00480">
    <property type="entry name" value="POL3Bc"/>
    <property type="match status" value="1"/>
</dbReference>
<dbReference type="PANTHER" id="PTHR30478:SF0">
    <property type="entry name" value="BETA SLIDING CLAMP"/>
    <property type="match status" value="1"/>
</dbReference>
<evidence type="ECO:0000256" key="2">
    <source>
        <dbReference type="ARBA" id="ARBA00010752"/>
    </source>
</evidence>
<keyword evidence="14" id="KW-1185">Reference proteome</keyword>
<dbReference type="RefSeq" id="WP_094690331.1">
    <property type="nucleotide sequence ID" value="NZ_JACBYZ010000001.1"/>
</dbReference>
<keyword evidence="6 9" id="KW-0235">DNA replication</keyword>
<dbReference type="Pfam" id="PF02768">
    <property type="entry name" value="DNA_pol3_beta_3"/>
    <property type="match status" value="1"/>
</dbReference>
<keyword evidence="8" id="KW-0238">DNA-binding</keyword>
<dbReference type="GO" id="GO:0006271">
    <property type="term" value="P:DNA strand elongation involved in DNA replication"/>
    <property type="evidence" value="ECO:0007669"/>
    <property type="project" value="TreeGrafter"/>
</dbReference>
<feature type="domain" description="DNA polymerase III beta sliding clamp central" evidence="11">
    <location>
        <begin position="127"/>
        <end position="242"/>
    </location>
</feature>
<dbReference type="InterPro" id="IPR022635">
    <property type="entry name" value="DNA_polIII_beta_C"/>
</dbReference>
<evidence type="ECO:0000259" key="10">
    <source>
        <dbReference type="Pfam" id="PF00712"/>
    </source>
</evidence>
<evidence type="ECO:0000313" key="13">
    <source>
        <dbReference type="EMBL" id="OZG55127.1"/>
    </source>
</evidence>
<evidence type="ECO:0000256" key="8">
    <source>
        <dbReference type="ARBA" id="ARBA00023125"/>
    </source>
</evidence>
<evidence type="ECO:0000256" key="7">
    <source>
        <dbReference type="ARBA" id="ARBA00022932"/>
    </source>
</evidence>
<dbReference type="PANTHER" id="PTHR30478">
    <property type="entry name" value="DNA POLYMERASE III SUBUNIT BETA"/>
    <property type="match status" value="1"/>
</dbReference>
<comment type="similarity">
    <text evidence="2 9">Belongs to the beta sliding clamp family.</text>
</comment>
<dbReference type="CDD" id="cd00140">
    <property type="entry name" value="beta_clamp"/>
    <property type="match status" value="1"/>
</dbReference>
<dbReference type="PIRSF" id="PIRSF000804">
    <property type="entry name" value="DNA_pol_III_b"/>
    <property type="match status" value="1"/>
</dbReference>
<feature type="domain" description="DNA polymerase III beta sliding clamp C-terminal" evidence="12">
    <location>
        <begin position="246"/>
        <end position="353"/>
    </location>
</feature>
<evidence type="ECO:0000259" key="11">
    <source>
        <dbReference type="Pfam" id="PF02767"/>
    </source>
</evidence>
<evidence type="ECO:0000256" key="3">
    <source>
        <dbReference type="ARBA" id="ARBA00022490"/>
    </source>
</evidence>
<keyword evidence="7 9" id="KW-0239">DNA-directed DNA polymerase</keyword>
<dbReference type="InterPro" id="IPR022634">
    <property type="entry name" value="DNA_polIII_beta_N"/>
</dbReference>
<dbReference type="GO" id="GO:0005737">
    <property type="term" value="C:cytoplasm"/>
    <property type="evidence" value="ECO:0007669"/>
    <property type="project" value="UniProtKB-SubCell"/>
</dbReference>
<dbReference type="InterPro" id="IPR022637">
    <property type="entry name" value="DNA_polIII_beta_cen"/>
</dbReference>
<protein>
    <recommendedName>
        <fullName evidence="9">Beta sliding clamp</fullName>
    </recommendedName>
</protein>
<dbReference type="InterPro" id="IPR001001">
    <property type="entry name" value="DNA_polIII_beta"/>
</dbReference>
<keyword evidence="5 9" id="KW-0548">Nucleotidyltransferase</keyword>
<dbReference type="EMBL" id="MWWU01000005">
    <property type="protein sequence ID" value="OZG55127.1"/>
    <property type="molecule type" value="Genomic_DNA"/>
</dbReference>
<evidence type="ECO:0000256" key="5">
    <source>
        <dbReference type="ARBA" id="ARBA00022695"/>
    </source>
</evidence>
<proteinExistence type="inferred from homology"/>
<evidence type="ECO:0000256" key="9">
    <source>
        <dbReference type="PIRNR" id="PIRNR000804"/>
    </source>
</evidence>
<dbReference type="Gene3D" id="3.10.150.10">
    <property type="entry name" value="DNA Polymerase III, subunit A, domain 2"/>
    <property type="match status" value="3"/>
</dbReference>
<dbReference type="GO" id="GO:0009360">
    <property type="term" value="C:DNA polymerase III complex"/>
    <property type="evidence" value="ECO:0007669"/>
    <property type="project" value="InterPro"/>
</dbReference>
<evidence type="ECO:0000259" key="12">
    <source>
        <dbReference type="Pfam" id="PF02768"/>
    </source>
</evidence>
<dbReference type="AlphaFoldDB" id="A0A261F7L3"/>
<evidence type="ECO:0000256" key="6">
    <source>
        <dbReference type="ARBA" id="ARBA00022705"/>
    </source>
</evidence>
<dbReference type="InterPro" id="IPR046938">
    <property type="entry name" value="DNA_clamp_sf"/>
</dbReference>
<dbReference type="NCBIfam" id="TIGR00663">
    <property type="entry name" value="dnan"/>
    <property type="match status" value="1"/>
</dbReference>
<keyword evidence="3 9" id="KW-0963">Cytoplasm</keyword>
<dbReference type="Pfam" id="PF00712">
    <property type="entry name" value="DNA_pol3_beta"/>
    <property type="match status" value="1"/>
</dbReference>
<dbReference type="Proteomes" id="UP000228976">
    <property type="component" value="Unassembled WGS sequence"/>
</dbReference>
<dbReference type="Pfam" id="PF02767">
    <property type="entry name" value="DNA_pol3_beta_2"/>
    <property type="match status" value="1"/>
</dbReference>
<comment type="caution">
    <text evidence="13">The sequence shown here is derived from an EMBL/GenBank/DDBJ whole genome shotgun (WGS) entry which is preliminary data.</text>
</comment>
<dbReference type="GO" id="GO:0003677">
    <property type="term" value="F:DNA binding"/>
    <property type="evidence" value="ECO:0007669"/>
    <property type="project" value="UniProtKB-UniRule"/>
</dbReference>
<dbReference type="SUPFAM" id="SSF55979">
    <property type="entry name" value="DNA clamp"/>
    <property type="match status" value="3"/>
</dbReference>
<dbReference type="GO" id="GO:0003887">
    <property type="term" value="F:DNA-directed DNA polymerase activity"/>
    <property type="evidence" value="ECO:0007669"/>
    <property type="project" value="UniProtKB-UniRule"/>
</dbReference>
<organism evidence="13 14">
    <name type="scientific">Aeriscardovia aeriphila</name>
    <dbReference type="NCBI Taxonomy" id="218139"/>
    <lineage>
        <taxon>Bacteria</taxon>
        <taxon>Bacillati</taxon>
        <taxon>Actinomycetota</taxon>
        <taxon>Actinomycetes</taxon>
        <taxon>Bifidobacteriales</taxon>
        <taxon>Bifidobacteriaceae</taxon>
        <taxon>Aeriscardovia</taxon>
    </lineage>
</organism>